<accession>A0A834WR50</accession>
<dbReference type="EMBL" id="JAAIUW010000005">
    <property type="protein sequence ID" value="KAF7831637.1"/>
    <property type="molecule type" value="Genomic_DNA"/>
</dbReference>
<evidence type="ECO:0000313" key="1">
    <source>
        <dbReference type="EMBL" id="KAF7831637.1"/>
    </source>
</evidence>
<protein>
    <submittedName>
        <fullName evidence="1">Uncharacterized protein</fullName>
    </submittedName>
</protein>
<name>A0A834WR50_9FABA</name>
<dbReference type="AlphaFoldDB" id="A0A834WR50"/>
<gene>
    <name evidence="1" type="ORF">G2W53_013970</name>
</gene>
<keyword evidence="2" id="KW-1185">Reference proteome</keyword>
<comment type="caution">
    <text evidence="1">The sequence shown here is derived from an EMBL/GenBank/DDBJ whole genome shotgun (WGS) entry which is preliminary data.</text>
</comment>
<organism evidence="1 2">
    <name type="scientific">Senna tora</name>
    <dbReference type="NCBI Taxonomy" id="362788"/>
    <lineage>
        <taxon>Eukaryota</taxon>
        <taxon>Viridiplantae</taxon>
        <taxon>Streptophyta</taxon>
        <taxon>Embryophyta</taxon>
        <taxon>Tracheophyta</taxon>
        <taxon>Spermatophyta</taxon>
        <taxon>Magnoliopsida</taxon>
        <taxon>eudicotyledons</taxon>
        <taxon>Gunneridae</taxon>
        <taxon>Pentapetalae</taxon>
        <taxon>rosids</taxon>
        <taxon>fabids</taxon>
        <taxon>Fabales</taxon>
        <taxon>Fabaceae</taxon>
        <taxon>Caesalpinioideae</taxon>
        <taxon>Cassia clade</taxon>
        <taxon>Senna</taxon>
    </lineage>
</organism>
<evidence type="ECO:0000313" key="2">
    <source>
        <dbReference type="Proteomes" id="UP000634136"/>
    </source>
</evidence>
<dbReference type="Proteomes" id="UP000634136">
    <property type="component" value="Unassembled WGS sequence"/>
</dbReference>
<proteinExistence type="predicted"/>
<sequence>MSFVLLLRMGEWVRGPATLAVLVFACFSQDWAQGPTTLGFSSLLVFLQEQVWGFATLAGIQLWRFGLPLLRDFMPCGSKDQSLDMLQFGWAGLSRHLQLCQSVPPLLRAWSSIHVPLEGLFFSSSSSL</sequence>
<reference evidence="1" key="1">
    <citation type="submission" date="2020-09" db="EMBL/GenBank/DDBJ databases">
        <title>Genome-Enabled Discovery of Anthraquinone Biosynthesis in Senna tora.</title>
        <authorList>
            <person name="Kang S.-H."/>
            <person name="Pandey R.P."/>
            <person name="Lee C.-M."/>
            <person name="Sim J.-S."/>
            <person name="Jeong J.-T."/>
            <person name="Choi B.-S."/>
            <person name="Jung M."/>
            <person name="Ginzburg D."/>
            <person name="Zhao K."/>
            <person name="Won S.Y."/>
            <person name="Oh T.-J."/>
            <person name="Yu Y."/>
            <person name="Kim N.-H."/>
            <person name="Lee O.R."/>
            <person name="Lee T.-H."/>
            <person name="Bashyal P."/>
            <person name="Kim T.-S."/>
            <person name="Lee W.-H."/>
            <person name="Kawkins C."/>
            <person name="Kim C.-K."/>
            <person name="Kim J.S."/>
            <person name="Ahn B.O."/>
            <person name="Rhee S.Y."/>
            <person name="Sohng J.K."/>
        </authorList>
    </citation>
    <scope>NUCLEOTIDE SEQUENCE</scope>
    <source>
        <tissue evidence="1">Leaf</tissue>
    </source>
</reference>